<evidence type="ECO:0000256" key="3">
    <source>
        <dbReference type="ARBA" id="ARBA00022801"/>
    </source>
</evidence>
<dbReference type="InterPro" id="IPR043504">
    <property type="entry name" value="Peptidase_S1_PA_chymotrypsin"/>
</dbReference>
<organism evidence="6 7">
    <name type="scientific">Clostridium aromativorans</name>
    <dbReference type="NCBI Taxonomy" id="2836848"/>
    <lineage>
        <taxon>Bacteria</taxon>
        <taxon>Bacillati</taxon>
        <taxon>Bacillota</taxon>
        <taxon>Clostridia</taxon>
        <taxon>Eubacteriales</taxon>
        <taxon>Clostridiaceae</taxon>
        <taxon>Clostridium</taxon>
    </lineage>
</organism>
<feature type="domain" description="PDZ" evidence="5">
    <location>
        <begin position="298"/>
        <end position="365"/>
    </location>
</feature>
<evidence type="ECO:0000256" key="2">
    <source>
        <dbReference type="ARBA" id="ARBA00022670"/>
    </source>
</evidence>
<dbReference type="InterPro" id="IPR009003">
    <property type="entry name" value="Peptidase_S1_PA"/>
</dbReference>
<keyword evidence="3" id="KW-0378">Hydrolase</keyword>
<dbReference type="RefSeq" id="WP_150357220.1">
    <property type="nucleotide sequence ID" value="NZ_JAJJPB010000005.1"/>
</dbReference>
<sequence length="401" mass="42694">MDDNNRYDNIKDVSWENVESSKAKIKFINSKRRSNMVKLGKMCCFILIAAVSGGLSGAYMSSKKEVTKIYTPNNNQVVVESNENVNRAKSEDKSGNTSENSITEVAEAVSPAVVGISNKAEDYFGLQDLGSGSGIIIDSNGYIVTNYHVIQGADKVMVKLSSGKILDASVAGVDERSDLAVIKVNAKNLPIAKLGDSSKVKVGDAAIAIGNSLGEEFPGSVTAGIISAINRKIEYNGVIYKVIQTDAAMNPGNSGGPLCNIQGYVIGINSLKLSAGSKVEGIGFAITINEAKNIIKSLISNGQVSRPELGINGESVISQDNRVQGIYIQQVEKNSGASVAGIKPTDILIELDGNKVKSMSDIEAILGGHKLGEKILGKIWRNGEIIEMQITLSQIQKDNQR</sequence>
<dbReference type="Pfam" id="PF13365">
    <property type="entry name" value="Trypsin_2"/>
    <property type="match status" value="1"/>
</dbReference>
<keyword evidence="4" id="KW-1133">Transmembrane helix</keyword>
<feature type="transmembrane region" description="Helical" evidence="4">
    <location>
        <begin position="39"/>
        <end position="60"/>
    </location>
</feature>
<dbReference type="Proteomes" id="UP001165422">
    <property type="component" value="Unassembled WGS sequence"/>
</dbReference>
<dbReference type="InterPro" id="IPR036034">
    <property type="entry name" value="PDZ_sf"/>
</dbReference>
<comment type="similarity">
    <text evidence="1">Belongs to the peptidase S1C family.</text>
</comment>
<evidence type="ECO:0000256" key="1">
    <source>
        <dbReference type="ARBA" id="ARBA00010541"/>
    </source>
</evidence>
<keyword evidence="4" id="KW-0812">Transmembrane</keyword>
<proteinExistence type="inferred from homology"/>
<dbReference type="SUPFAM" id="SSF50494">
    <property type="entry name" value="Trypsin-like serine proteases"/>
    <property type="match status" value="1"/>
</dbReference>
<evidence type="ECO:0000313" key="7">
    <source>
        <dbReference type="Proteomes" id="UP001165422"/>
    </source>
</evidence>
<dbReference type="EMBL" id="JAJJPB010000005">
    <property type="protein sequence ID" value="MCC9294533.1"/>
    <property type="molecule type" value="Genomic_DNA"/>
</dbReference>
<dbReference type="InterPro" id="IPR001940">
    <property type="entry name" value="Peptidase_S1C"/>
</dbReference>
<keyword evidence="4" id="KW-0472">Membrane</keyword>
<reference evidence="6" key="1">
    <citation type="submission" date="2021-11" db="EMBL/GenBank/DDBJ databases">
        <authorList>
            <person name="Qingchun L."/>
            <person name="Dong Z."/>
            <person name="Zongwei Q."/>
            <person name="Jia Z."/>
            <person name="Duotao L."/>
        </authorList>
    </citation>
    <scope>NUCLEOTIDE SEQUENCE</scope>
    <source>
        <strain evidence="6">WLY-B-L2</strain>
    </source>
</reference>
<dbReference type="Pfam" id="PF13180">
    <property type="entry name" value="PDZ_2"/>
    <property type="match status" value="1"/>
</dbReference>
<protein>
    <submittedName>
        <fullName evidence="6">Trypsin-like peptidase domain-containing protein</fullName>
    </submittedName>
</protein>
<gene>
    <name evidence="6" type="ORF">LN736_06635</name>
</gene>
<keyword evidence="2" id="KW-0645">Protease</keyword>
<accession>A0ABS8N420</accession>
<keyword evidence="7" id="KW-1185">Reference proteome</keyword>
<dbReference type="PANTHER" id="PTHR43343">
    <property type="entry name" value="PEPTIDASE S12"/>
    <property type="match status" value="1"/>
</dbReference>
<dbReference type="InterPro" id="IPR051201">
    <property type="entry name" value="Chloro_Bact_Ser_Proteases"/>
</dbReference>
<name>A0ABS8N420_9CLOT</name>
<dbReference type="Gene3D" id="2.40.10.10">
    <property type="entry name" value="Trypsin-like serine proteases"/>
    <property type="match status" value="2"/>
</dbReference>
<comment type="caution">
    <text evidence="6">The sequence shown here is derived from an EMBL/GenBank/DDBJ whole genome shotgun (WGS) entry which is preliminary data.</text>
</comment>
<dbReference type="PRINTS" id="PR00834">
    <property type="entry name" value="PROTEASES2C"/>
</dbReference>
<dbReference type="InterPro" id="IPR001478">
    <property type="entry name" value="PDZ"/>
</dbReference>
<dbReference type="Gene3D" id="2.30.42.10">
    <property type="match status" value="1"/>
</dbReference>
<dbReference type="SMART" id="SM00228">
    <property type="entry name" value="PDZ"/>
    <property type="match status" value="1"/>
</dbReference>
<evidence type="ECO:0000256" key="4">
    <source>
        <dbReference type="SAM" id="Phobius"/>
    </source>
</evidence>
<dbReference type="PANTHER" id="PTHR43343:SF3">
    <property type="entry name" value="PROTEASE DO-LIKE 8, CHLOROPLASTIC"/>
    <property type="match status" value="1"/>
</dbReference>
<evidence type="ECO:0000259" key="5">
    <source>
        <dbReference type="PROSITE" id="PS50106"/>
    </source>
</evidence>
<dbReference type="SUPFAM" id="SSF50156">
    <property type="entry name" value="PDZ domain-like"/>
    <property type="match status" value="1"/>
</dbReference>
<evidence type="ECO:0000313" key="6">
    <source>
        <dbReference type="EMBL" id="MCC9294533.1"/>
    </source>
</evidence>
<dbReference type="PROSITE" id="PS50106">
    <property type="entry name" value="PDZ"/>
    <property type="match status" value="1"/>
</dbReference>